<name>A0ACC1S8V4_9HYPO</name>
<sequence length="578" mass="64010">MQEKVSVIDNFATGDETRQIGGHFSDETVQQLSKDAFTGGRRDERRQRASLPETSRVPLGRRRWDLMADLDAVESGRSGGTFADANPASPEWSCVERQSSPCDETRPACYRCLNTRRPCRYPDEAALLFRNYAVPEQRPDSVSLSEAGDDEIESSAIDVFLSDFVVAAVDRRFSRGFMDGMPALIQGAGPLSTLVGAAGLVGLASVSNRVNRPSLTLRMERRYCHILRAYHQSLSEKDSPASLESLYTAVLLGIYEILVSSDSRPLRHVPHVRGVCALLSGGVAPLNIRSGVRIFQLGNPLLLKSPVYQESKGVLCAPAAFQHLQSLDTILVEFGRVFYEAEDVLATQGVPIETKQRLSEVMATLDRDFVSWSQSQPESWRVTTIGQIPTLHKCPSGNNFLHAGTIHSYLDLFVAAAWNTYRKSHIMLLDVLLRMRRQLDPQSSATSLQQQASDLVNDLISSIPFHLAARPEDCSPSARHYTKPITPNKPIGGLLLLHPLYAAARSSILHYNDRVYLSDCLEWIWENMGIGQARLLAQSTRRGLDVGEAVSYAPELPFQHITEGHVLIWAGMMLEPAS</sequence>
<gene>
    <name evidence="1" type="ORF">NM208_g7638</name>
</gene>
<comment type="caution">
    <text evidence="1">The sequence shown here is derived from an EMBL/GenBank/DDBJ whole genome shotgun (WGS) entry which is preliminary data.</text>
</comment>
<protein>
    <submittedName>
        <fullName evidence="1">Uncharacterized protein</fullName>
    </submittedName>
</protein>
<organism evidence="1 2">
    <name type="scientific">Fusarium decemcellulare</name>
    <dbReference type="NCBI Taxonomy" id="57161"/>
    <lineage>
        <taxon>Eukaryota</taxon>
        <taxon>Fungi</taxon>
        <taxon>Dikarya</taxon>
        <taxon>Ascomycota</taxon>
        <taxon>Pezizomycotina</taxon>
        <taxon>Sordariomycetes</taxon>
        <taxon>Hypocreomycetidae</taxon>
        <taxon>Hypocreales</taxon>
        <taxon>Nectriaceae</taxon>
        <taxon>Fusarium</taxon>
        <taxon>Fusarium decemcellulare species complex</taxon>
    </lineage>
</organism>
<evidence type="ECO:0000313" key="1">
    <source>
        <dbReference type="EMBL" id="KAJ3534205.1"/>
    </source>
</evidence>
<keyword evidence="2" id="KW-1185">Reference proteome</keyword>
<evidence type="ECO:0000313" key="2">
    <source>
        <dbReference type="Proteomes" id="UP001148629"/>
    </source>
</evidence>
<proteinExistence type="predicted"/>
<reference evidence="1" key="1">
    <citation type="submission" date="2022-08" db="EMBL/GenBank/DDBJ databases">
        <title>Genome Sequence of Fusarium decemcellulare.</title>
        <authorList>
            <person name="Buettner E."/>
        </authorList>
    </citation>
    <scope>NUCLEOTIDE SEQUENCE</scope>
    <source>
        <strain evidence="1">Babe19</strain>
    </source>
</reference>
<dbReference type="EMBL" id="JANRMS010000803">
    <property type="protein sequence ID" value="KAJ3534205.1"/>
    <property type="molecule type" value="Genomic_DNA"/>
</dbReference>
<accession>A0ACC1S8V4</accession>
<dbReference type="Proteomes" id="UP001148629">
    <property type="component" value="Unassembled WGS sequence"/>
</dbReference>